<dbReference type="Proteomes" id="UP000019222">
    <property type="component" value="Chromosome"/>
</dbReference>
<dbReference type="SUPFAM" id="SSF82866">
    <property type="entry name" value="Multidrug efflux transporter AcrB transmembrane domain"/>
    <property type="match status" value="2"/>
</dbReference>
<dbReference type="InterPro" id="IPR000731">
    <property type="entry name" value="SSD"/>
</dbReference>
<evidence type="ECO:0000256" key="4">
    <source>
        <dbReference type="ARBA" id="ARBA00022989"/>
    </source>
</evidence>
<feature type="transmembrane region" description="Helical" evidence="6">
    <location>
        <begin position="690"/>
        <end position="709"/>
    </location>
</feature>
<dbReference type="InterPro" id="IPR050545">
    <property type="entry name" value="Mycobact_MmpL"/>
</dbReference>
<feature type="transmembrane region" description="Helical" evidence="6">
    <location>
        <begin position="364"/>
        <end position="386"/>
    </location>
</feature>
<dbReference type="KEGG" id="cvt:B843_04725"/>
<dbReference type="GO" id="GO:0005886">
    <property type="term" value="C:plasma membrane"/>
    <property type="evidence" value="ECO:0007669"/>
    <property type="project" value="UniProtKB-SubCell"/>
</dbReference>
<feature type="transmembrane region" description="Helical" evidence="6">
    <location>
        <begin position="648"/>
        <end position="669"/>
    </location>
</feature>
<dbReference type="HOGENOM" id="CLU_005108_1_1_11"/>
<gene>
    <name evidence="8" type="ORF">B843_04725</name>
</gene>
<dbReference type="STRING" id="1224164.B843_04725"/>
<dbReference type="Gene3D" id="1.20.1640.10">
    <property type="entry name" value="Multidrug efflux transporter AcrB transmembrane domain"/>
    <property type="match status" value="2"/>
</dbReference>
<feature type="transmembrane region" description="Helical" evidence="6">
    <location>
        <begin position="266"/>
        <end position="287"/>
    </location>
</feature>
<dbReference type="PANTHER" id="PTHR33406">
    <property type="entry name" value="MEMBRANE PROTEIN MJ1562-RELATED"/>
    <property type="match status" value="1"/>
</dbReference>
<evidence type="ECO:0000256" key="6">
    <source>
        <dbReference type="SAM" id="Phobius"/>
    </source>
</evidence>
<dbReference type="Pfam" id="PF03176">
    <property type="entry name" value="MMPL"/>
    <property type="match status" value="3"/>
</dbReference>
<feature type="transmembrane region" description="Helical" evidence="6">
    <location>
        <begin position="215"/>
        <end position="235"/>
    </location>
</feature>
<feature type="transmembrane region" description="Helical" evidence="6">
    <location>
        <begin position="581"/>
        <end position="600"/>
    </location>
</feature>
<feature type="domain" description="SSD" evidence="7">
    <location>
        <begin position="235"/>
        <end position="385"/>
    </location>
</feature>
<evidence type="ECO:0000256" key="2">
    <source>
        <dbReference type="ARBA" id="ARBA00022475"/>
    </source>
</evidence>
<keyword evidence="5 6" id="KW-0472">Membrane</keyword>
<reference evidence="8 9" key="1">
    <citation type="submission" date="2013-02" db="EMBL/GenBank/DDBJ databases">
        <title>The complete genome sequence of Corynebacterium vitaeruminis DSM 20294.</title>
        <authorList>
            <person name="Ruckert C."/>
            <person name="Albersmeier A."/>
            <person name="Kalinowski J."/>
        </authorList>
    </citation>
    <scope>NUCLEOTIDE SEQUENCE [LARGE SCALE GENOMIC DNA]</scope>
    <source>
        <strain evidence="9">ATCC 10234</strain>
    </source>
</reference>
<organism evidence="8 9">
    <name type="scientific">Corynebacterium vitaeruminis DSM 20294</name>
    <dbReference type="NCBI Taxonomy" id="1224164"/>
    <lineage>
        <taxon>Bacteria</taxon>
        <taxon>Bacillati</taxon>
        <taxon>Actinomycetota</taxon>
        <taxon>Actinomycetes</taxon>
        <taxon>Mycobacteriales</taxon>
        <taxon>Corynebacteriaceae</taxon>
        <taxon>Corynebacterium</taxon>
    </lineage>
</organism>
<feature type="transmembrane region" description="Helical" evidence="6">
    <location>
        <begin position="323"/>
        <end position="352"/>
    </location>
</feature>
<dbReference type="PATRIC" id="fig|1224164.3.peg.939"/>
<feature type="transmembrane region" description="Helical" evidence="6">
    <location>
        <begin position="423"/>
        <end position="441"/>
    </location>
</feature>
<evidence type="ECO:0000256" key="1">
    <source>
        <dbReference type="ARBA" id="ARBA00004651"/>
    </source>
</evidence>
<proteinExistence type="predicted"/>
<name>W5Y066_9CORY</name>
<protein>
    <submittedName>
        <fullName evidence="8">RND superfamily drug exporter</fullName>
    </submittedName>
</protein>
<evidence type="ECO:0000256" key="3">
    <source>
        <dbReference type="ARBA" id="ARBA00022692"/>
    </source>
</evidence>
<dbReference type="PROSITE" id="PS50156">
    <property type="entry name" value="SSD"/>
    <property type="match status" value="1"/>
</dbReference>
<dbReference type="AlphaFoldDB" id="W5Y066"/>
<comment type="subcellular location">
    <subcellularLocation>
        <location evidence="1">Cell membrane</location>
        <topology evidence="1">Multi-pass membrane protein</topology>
    </subcellularLocation>
</comment>
<evidence type="ECO:0000259" key="7">
    <source>
        <dbReference type="PROSITE" id="PS50156"/>
    </source>
</evidence>
<dbReference type="InterPro" id="IPR004869">
    <property type="entry name" value="MMPL_dom"/>
</dbReference>
<keyword evidence="2" id="KW-1003">Cell membrane</keyword>
<keyword evidence="3 6" id="KW-0812">Transmembrane</keyword>
<accession>W5Y066</accession>
<dbReference type="PANTHER" id="PTHR33406:SF13">
    <property type="entry name" value="MEMBRANE PROTEIN YDFJ"/>
    <property type="match status" value="1"/>
</dbReference>
<evidence type="ECO:0000256" key="5">
    <source>
        <dbReference type="ARBA" id="ARBA00023136"/>
    </source>
</evidence>
<feature type="transmembrane region" description="Helical" evidence="6">
    <location>
        <begin position="607"/>
        <end position="628"/>
    </location>
</feature>
<keyword evidence="4 6" id="KW-1133">Transmembrane helix</keyword>
<feature type="transmembrane region" description="Helical" evidence="6">
    <location>
        <begin position="721"/>
        <end position="746"/>
    </location>
</feature>
<dbReference type="EMBL" id="CP004353">
    <property type="protein sequence ID" value="AHI22334.1"/>
    <property type="molecule type" value="Genomic_DNA"/>
</dbReference>
<sequence>MAQFLYKIGSTAYRKKWPFLAFWLVVLVAVGSLAALYSKPTTNSMTIPGLESVETMDKMQERFPDTGDALNAPTGTILVQTTDGSKLSDPQVQERVDQMIADLKDTGALTGTDSLVDPVTASMGLTQQMTQAKAAQGIPQEQIDADIKAVTPLSEDQTTGTMSITFDADSATDVPAGELDAVKDVISEYDTDGLKVVANGNAFTAVSEMEMTSEAIGLLVAAVVLLITFGSFVAAGMPLISAVIGVGIGIAGIQALTAVSSDITSMTPTLASMIGLAVGIDYALFIVNRFRNELVKSAGAADMEPKQLRDALRNMNLEQRAHAMGMAVGTAGSAVVFAGLTVLIALTALSIINIPFLTAMALTAAATVAIAVLVALTFLPALLGALGTKIFAARVPGPKVPDPENETPTMGLRWVRRVRKHPALHLIAGVLALAILAIPAANMQLAMPTGGSEPKGSATREAWDITAEKFGEGRNAPMIALVDLTDVNQDERPAAMQEAVSEISQTEGVVNAQLTATTDNMDTAQVLITPQWGPTDQNTSDTLTRLRDNISHYESETGGTYGITGSTAIYDDVSERLQSVLIPYIAIVLVLAFLVLMLVFRSIWVPLIAALGFALSVMATFGVTVAIFQEGTLGIIDDPQPLLSFLPIMLIGLVFGLAMDYQVFLVTRMREGWAHGKTAGNATSNGFKHGARVVTAAALIMISVFAAFMMQDMAFIKTMGFALAIAVFFDAFIVRMTIIPATMFLLDERAWWLPKWVDKILPKVDIEGEALTRTAPAQAEPAQAQS</sequence>
<dbReference type="eggNOG" id="COG2409">
    <property type="taxonomic scope" value="Bacteria"/>
</dbReference>
<evidence type="ECO:0000313" key="9">
    <source>
        <dbReference type="Proteomes" id="UP000019222"/>
    </source>
</evidence>
<dbReference type="RefSeq" id="WP_025252371.1">
    <property type="nucleotide sequence ID" value="NZ_CP004353.1"/>
</dbReference>
<keyword evidence="9" id="KW-1185">Reference proteome</keyword>
<evidence type="ECO:0000313" key="8">
    <source>
        <dbReference type="EMBL" id="AHI22334.1"/>
    </source>
</evidence>